<feature type="transmembrane region" description="Helical" evidence="1">
    <location>
        <begin position="172"/>
        <end position="199"/>
    </location>
</feature>
<sequence>MLVSLPLFTVGLFGDDFIYLGIVAGREAPAPLANSTFDLYRFIAGDPDIARPLMQKGVFPWWTLPELKLAFWRPLTSVTMAADYALFGENTTAYHVHSLLWYLGLVGVFALLMRRTLAGAVGALALLLFAIDDSHAVPLGWWCNRNAMVSTLPALVGLWLHMEWREHGRKWAAPLSLVALAVGLTGGETALGVFAYVLAYEVLGAKGPWRQRLLGVAPAAVLALVYLAIYKKLGYGSFGSDLYVDPVAQPLAWLKVAAVRIPAMLWGLLLSIPSDLTLMLADAEAITVLVGVGALALVGGMLRAVWPHLSEDERRHSRWMLAGALLALVPVSGTIQGDRLLLVPSLGGAAVIAMVLTHVWRNRARSKGWRVLAGAAAVLAVTHVLLAPLSWYSTSSTMGGISRGMARVHQLLEKELDVATLPNQRVAVLTLPSPNLSLYASIAWWAKGNTLPRSWWTLSYAYDIHRATRTGSNTLEVELTELRFFDTLYERVHRGAAFMLKQGDEVKLDGLTVKVVEADARGIKRLSYTFDVPLEDPSLVLMHWKNRRLERLAIPALNATAVLDYGSLPTAQGPAASVSSGPR</sequence>
<evidence type="ECO:0000313" key="3">
    <source>
        <dbReference type="Proteomes" id="UP000518300"/>
    </source>
</evidence>
<feature type="transmembrane region" description="Helical" evidence="1">
    <location>
        <begin position="341"/>
        <end position="360"/>
    </location>
</feature>
<protein>
    <recommendedName>
        <fullName evidence="4">Glycosyltransferase RgtA/B/C/D-like domain-containing protein</fullName>
    </recommendedName>
</protein>
<keyword evidence="3" id="KW-1185">Reference proteome</keyword>
<name>A0A848L9E6_9BACT</name>
<keyword evidence="1" id="KW-1133">Transmembrane helix</keyword>
<dbReference type="EMBL" id="JABBJJ010000003">
    <property type="protein sequence ID" value="NMO13475.1"/>
    <property type="molecule type" value="Genomic_DNA"/>
</dbReference>
<dbReference type="AlphaFoldDB" id="A0A848L9E6"/>
<organism evidence="2 3">
    <name type="scientific">Pyxidicoccus fallax</name>
    <dbReference type="NCBI Taxonomy" id="394095"/>
    <lineage>
        <taxon>Bacteria</taxon>
        <taxon>Pseudomonadati</taxon>
        <taxon>Myxococcota</taxon>
        <taxon>Myxococcia</taxon>
        <taxon>Myxococcales</taxon>
        <taxon>Cystobacterineae</taxon>
        <taxon>Myxococcaceae</taxon>
        <taxon>Pyxidicoccus</taxon>
    </lineage>
</organism>
<evidence type="ECO:0000256" key="1">
    <source>
        <dbReference type="SAM" id="Phobius"/>
    </source>
</evidence>
<accession>A0A848L9E6</accession>
<comment type="caution">
    <text evidence="2">The sequence shown here is derived from an EMBL/GenBank/DDBJ whole genome shotgun (WGS) entry which is preliminary data.</text>
</comment>
<feature type="transmembrane region" description="Helical" evidence="1">
    <location>
        <begin position="211"/>
        <end position="230"/>
    </location>
</feature>
<feature type="transmembrane region" description="Helical" evidence="1">
    <location>
        <begin position="372"/>
        <end position="392"/>
    </location>
</feature>
<evidence type="ECO:0000313" key="2">
    <source>
        <dbReference type="EMBL" id="NMO13475.1"/>
    </source>
</evidence>
<reference evidence="2 3" key="1">
    <citation type="submission" date="2020-04" db="EMBL/GenBank/DDBJ databases">
        <title>Draft genome of Pyxidicoccus fallax type strain.</title>
        <authorList>
            <person name="Whitworth D.E."/>
        </authorList>
    </citation>
    <scope>NUCLEOTIDE SEQUENCE [LARGE SCALE GENOMIC DNA]</scope>
    <source>
        <strain evidence="2 3">DSM 14698</strain>
    </source>
</reference>
<dbReference type="RefSeq" id="WP_169342753.1">
    <property type="nucleotide sequence ID" value="NZ_JABBJJ010000003.1"/>
</dbReference>
<keyword evidence="1" id="KW-0812">Transmembrane</keyword>
<keyword evidence="1" id="KW-0472">Membrane</keyword>
<feature type="transmembrane region" description="Helical" evidence="1">
    <location>
        <begin position="99"/>
        <end position="127"/>
    </location>
</feature>
<evidence type="ECO:0008006" key="4">
    <source>
        <dbReference type="Google" id="ProtNLM"/>
    </source>
</evidence>
<feature type="transmembrane region" description="Helical" evidence="1">
    <location>
        <begin position="318"/>
        <end position="335"/>
    </location>
</feature>
<feature type="transmembrane region" description="Helical" evidence="1">
    <location>
        <begin position="285"/>
        <end position="306"/>
    </location>
</feature>
<proteinExistence type="predicted"/>
<gene>
    <name evidence="2" type="ORF">HG543_01155</name>
</gene>
<dbReference type="Proteomes" id="UP000518300">
    <property type="component" value="Unassembled WGS sequence"/>
</dbReference>